<dbReference type="GO" id="GO:0046872">
    <property type="term" value="F:metal ion binding"/>
    <property type="evidence" value="ECO:0007669"/>
    <property type="project" value="UniProtKB-KW"/>
</dbReference>
<reference evidence="16" key="1">
    <citation type="submission" date="2018-07" db="EMBL/GenBank/DDBJ databases">
        <authorList>
            <person name="Quirk P.G."/>
            <person name="Krulwich T.A."/>
        </authorList>
    </citation>
    <scope>NUCLEOTIDE SEQUENCE</scope>
</reference>
<evidence type="ECO:0000256" key="2">
    <source>
        <dbReference type="ARBA" id="ARBA00004651"/>
    </source>
</evidence>
<evidence type="ECO:0000256" key="8">
    <source>
        <dbReference type="ARBA" id="ARBA00022801"/>
    </source>
</evidence>
<evidence type="ECO:0000256" key="13">
    <source>
        <dbReference type="SAM" id="Phobius"/>
    </source>
</evidence>
<keyword evidence="9" id="KW-0862">Zinc</keyword>
<dbReference type="PANTHER" id="PTHR35864:SF1">
    <property type="entry name" value="ZINC METALLOPROTEASE YWHC-RELATED"/>
    <property type="match status" value="1"/>
</dbReference>
<keyword evidence="5" id="KW-0645">Protease</keyword>
<evidence type="ECO:0000256" key="6">
    <source>
        <dbReference type="ARBA" id="ARBA00022692"/>
    </source>
</evidence>
<accession>A0A380TJX1</accession>
<proteinExistence type="inferred from homology"/>
<sequence length="227" mass="24240">MNDILYQISISALPVLLAITAHEAAHGWVAWRCGDDTAYRLGRVTFNPFRHIDPFGTIILPGLLLLLSGGRFMFGFAKPVPVDFNRLREPRRDMVAVAAAGPGVNLMMATAAAALLHVVPLLPATFGAWVEANLVVGVWINVLLAVFNMLPLPPLDGGRVAVGILPPPLALKLARLERYGLVIILGLVFVLPAVGNAVGLNLDVFQWLVIVPASHISEAILALVGVS</sequence>
<feature type="transmembrane region" description="Helical" evidence="13">
    <location>
        <begin position="179"/>
        <end position="198"/>
    </location>
</feature>
<evidence type="ECO:0000259" key="14">
    <source>
        <dbReference type="Pfam" id="PF02163"/>
    </source>
</evidence>
<keyword evidence="6 13" id="KW-0812">Transmembrane</keyword>
<protein>
    <submittedName>
        <fullName evidence="16">Peptidase M48</fullName>
    </submittedName>
</protein>
<dbReference type="AlphaFoldDB" id="A0A380TJX1"/>
<dbReference type="EMBL" id="UIDG01000271">
    <property type="protein sequence ID" value="SUS06888.1"/>
    <property type="molecule type" value="Genomic_DNA"/>
</dbReference>
<keyword evidence="11" id="KW-0482">Metalloprotease</keyword>
<feature type="transmembrane region" description="Helical" evidence="13">
    <location>
        <begin position="95"/>
        <end position="116"/>
    </location>
</feature>
<keyword evidence="4" id="KW-1003">Cell membrane</keyword>
<dbReference type="EMBL" id="UIDG01000623">
    <property type="protein sequence ID" value="SUS08458.1"/>
    <property type="molecule type" value="Genomic_DNA"/>
</dbReference>
<keyword evidence="12 13" id="KW-0472">Membrane</keyword>
<evidence type="ECO:0000256" key="9">
    <source>
        <dbReference type="ARBA" id="ARBA00022833"/>
    </source>
</evidence>
<evidence type="ECO:0000256" key="12">
    <source>
        <dbReference type="ARBA" id="ARBA00023136"/>
    </source>
</evidence>
<keyword evidence="10 13" id="KW-1133">Transmembrane helix</keyword>
<dbReference type="GO" id="GO:0008237">
    <property type="term" value="F:metallopeptidase activity"/>
    <property type="evidence" value="ECO:0007669"/>
    <property type="project" value="UniProtKB-KW"/>
</dbReference>
<feature type="domain" description="Peptidase M50" evidence="14">
    <location>
        <begin position="130"/>
        <end position="165"/>
    </location>
</feature>
<feature type="transmembrane region" description="Helical" evidence="13">
    <location>
        <begin position="204"/>
        <end position="226"/>
    </location>
</feature>
<evidence type="ECO:0000256" key="10">
    <source>
        <dbReference type="ARBA" id="ARBA00022989"/>
    </source>
</evidence>
<evidence type="ECO:0000256" key="1">
    <source>
        <dbReference type="ARBA" id="ARBA00001947"/>
    </source>
</evidence>
<evidence type="ECO:0000256" key="7">
    <source>
        <dbReference type="ARBA" id="ARBA00022723"/>
    </source>
</evidence>
<evidence type="ECO:0000256" key="11">
    <source>
        <dbReference type="ARBA" id="ARBA00023049"/>
    </source>
</evidence>
<evidence type="ECO:0000256" key="5">
    <source>
        <dbReference type="ARBA" id="ARBA00022670"/>
    </source>
</evidence>
<dbReference type="InterPro" id="IPR008915">
    <property type="entry name" value="Peptidase_M50"/>
</dbReference>
<dbReference type="GO" id="GO:0005886">
    <property type="term" value="C:plasma membrane"/>
    <property type="evidence" value="ECO:0007669"/>
    <property type="project" value="UniProtKB-SubCell"/>
</dbReference>
<dbReference type="PANTHER" id="PTHR35864">
    <property type="entry name" value="ZINC METALLOPROTEASE MJ0611-RELATED"/>
    <property type="match status" value="1"/>
</dbReference>
<keyword evidence="7" id="KW-0479">Metal-binding</keyword>
<organism evidence="16">
    <name type="scientific">metagenome</name>
    <dbReference type="NCBI Taxonomy" id="256318"/>
    <lineage>
        <taxon>unclassified sequences</taxon>
        <taxon>metagenomes</taxon>
    </lineage>
</organism>
<keyword evidence="8" id="KW-0378">Hydrolase</keyword>
<dbReference type="GO" id="GO:0006508">
    <property type="term" value="P:proteolysis"/>
    <property type="evidence" value="ECO:0007669"/>
    <property type="project" value="UniProtKB-KW"/>
</dbReference>
<evidence type="ECO:0000256" key="3">
    <source>
        <dbReference type="ARBA" id="ARBA00007931"/>
    </source>
</evidence>
<dbReference type="Pfam" id="PF02163">
    <property type="entry name" value="Peptidase_M50"/>
    <property type="match status" value="1"/>
</dbReference>
<comment type="similarity">
    <text evidence="3">Belongs to the peptidase M50B family.</text>
</comment>
<evidence type="ECO:0000313" key="15">
    <source>
        <dbReference type="EMBL" id="SUS06888.1"/>
    </source>
</evidence>
<evidence type="ECO:0000313" key="16">
    <source>
        <dbReference type="EMBL" id="SUS08458.1"/>
    </source>
</evidence>
<feature type="transmembrane region" description="Helical" evidence="13">
    <location>
        <begin position="55"/>
        <end position="74"/>
    </location>
</feature>
<gene>
    <name evidence="15" type="ORF">DF3PB_3420004</name>
    <name evidence="16" type="ORF">DF3PB_70005</name>
</gene>
<comment type="cofactor">
    <cofactor evidence="1">
        <name>Zn(2+)</name>
        <dbReference type="ChEBI" id="CHEBI:29105"/>
    </cofactor>
</comment>
<dbReference type="InterPro" id="IPR044537">
    <property type="entry name" value="Rip2-like"/>
</dbReference>
<dbReference type="InterPro" id="IPR052348">
    <property type="entry name" value="Metallopeptidase_M50B"/>
</dbReference>
<evidence type="ECO:0000256" key="4">
    <source>
        <dbReference type="ARBA" id="ARBA00022475"/>
    </source>
</evidence>
<comment type="subcellular location">
    <subcellularLocation>
        <location evidence="2">Cell membrane</location>
        <topology evidence="2">Multi-pass membrane protein</topology>
    </subcellularLocation>
</comment>
<dbReference type="CDD" id="cd06158">
    <property type="entry name" value="S2P-M50_like_1"/>
    <property type="match status" value="1"/>
</dbReference>
<name>A0A380TJX1_9ZZZZ</name>
<feature type="transmembrane region" description="Helical" evidence="13">
    <location>
        <begin position="128"/>
        <end position="150"/>
    </location>
</feature>